<dbReference type="InterPro" id="IPR001647">
    <property type="entry name" value="HTH_TetR"/>
</dbReference>
<dbReference type="Gene3D" id="1.10.357.10">
    <property type="entry name" value="Tetracycline Repressor, domain 2"/>
    <property type="match status" value="1"/>
</dbReference>
<feature type="DNA-binding region" description="H-T-H motif" evidence="2">
    <location>
        <begin position="32"/>
        <end position="51"/>
    </location>
</feature>
<dbReference type="InterPro" id="IPR040611">
    <property type="entry name" value="AlkX_C"/>
</dbReference>
<dbReference type="PRINTS" id="PR00455">
    <property type="entry name" value="HTHTETR"/>
</dbReference>
<feature type="domain" description="HTH tetR-type" evidence="3">
    <location>
        <begin position="9"/>
        <end position="69"/>
    </location>
</feature>
<dbReference type="PANTHER" id="PTHR30055">
    <property type="entry name" value="HTH-TYPE TRANSCRIPTIONAL REGULATOR RUTR"/>
    <property type="match status" value="1"/>
</dbReference>
<evidence type="ECO:0000259" key="3">
    <source>
        <dbReference type="PROSITE" id="PS50977"/>
    </source>
</evidence>
<dbReference type="PANTHER" id="PTHR30055:SF153">
    <property type="entry name" value="HTH-TYPE TRANSCRIPTIONAL REPRESSOR RV3405C"/>
    <property type="match status" value="1"/>
</dbReference>
<dbReference type="Proteomes" id="UP000734823">
    <property type="component" value="Unassembled WGS sequence"/>
</dbReference>
<dbReference type="SUPFAM" id="SSF46689">
    <property type="entry name" value="Homeodomain-like"/>
    <property type="match status" value="1"/>
</dbReference>
<keyword evidence="1 2" id="KW-0238">DNA-binding</keyword>
<gene>
    <name evidence="4" type="ORF">GPZ80_23465</name>
</gene>
<accession>A0ABR7LCK5</accession>
<organism evidence="4 5">
    <name type="scientific">Actinokineospora xionganensis</name>
    <dbReference type="NCBI Taxonomy" id="2684470"/>
    <lineage>
        <taxon>Bacteria</taxon>
        <taxon>Bacillati</taxon>
        <taxon>Actinomycetota</taxon>
        <taxon>Actinomycetes</taxon>
        <taxon>Pseudonocardiales</taxon>
        <taxon>Pseudonocardiaceae</taxon>
        <taxon>Actinokineospora</taxon>
    </lineage>
</organism>
<dbReference type="PROSITE" id="PS50977">
    <property type="entry name" value="HTH_TETR_2"/>
    <property type="match status" value="1"/>
</dbReference>
<dbReference type="Pfam" id="PF00440">
    <property type="entry name" value="TetR_N"/>
    <property type="match status" value="1"/>
</dbReference>
<evidence type="ECO:0000256" key="2">
    <source>
        <dbReference type="PROSITE-ProRule" id="PRU00335"/>
    </source>
</evidence>
<dbReference type="RefSeq" id="WP_187223218.1">
    <property type="nucleotide sequence ID" value="NZ_JABVED010000014.1"/>
</dbReference>
<protein>
    <submittedName>
        <fullName evidence="4">TetR/AcrR family transcriptional regulator</fullName>
    </submittedName>
</protein>
<evidence type="ECO:0000313" key="4">
    <source>
        <dbReference type="EMBL" id="MBC6450126.1"/>
    </source>
</evidence>
<name>A0ABR7LCK5_9PSEU</name>
<reference evidence="4 5" key="1">
    <citation type="submission" date="2020-06" db="EMBL/GenBank/DDBJ databases">
        <title>Actinokineospora xiongansis sp. nov., isolated from soil of Baiyangdian.</title>
        <authorList>
            <person name="Zhang X."/>
        </authorList>
    </citation>
    <scope>NUCLEOTIDE SEQUENCE [LARGE SCALE GENOMIC DNA]</scope>
    <source>
        <strain evidence="4 5">HBU206404</strain>
    </source>
</reference>
<evidence type="ECO:0000256" key="1">
    <source>
        <dbReference type="ARBA" id="ARBA00023125"/>
    </source>
</evidence>
<keyword evidence="5" id="KW-1185">Reference proteome</keyword>
<dbReference type="InterPro" id="IPR050109">
    <property type="entry name" value="HTH-type_TetR-like_transc_reg"/>
</dbReference>
<dbReference type="InterPro" id="IPR009057">
    <property type="entry name" value="Homeodomain-like_sf"/>
</dbReference>
<proteinExistence type="predicted"/>
<sequence>MITLDEREDPTQPEILDGALSAFLEFGIRRTSMGEVAKRSKLSPATLYRRFAQKSDIVRAVAIREAHRFIADVDARIDQDASAEEQVVEGFVAFTQGVRRNQLLTRLLVTEPEFTLPLLTTEAGPFLALGRDYLAAITRRLQAEGKLQPYEPEPVAEILARLALSLVLTPDGVIPVDDVDAARTFARTHITPLVRLT</sequence>
<dbReference type="Pfam" id="PF18556">
    <property type="entry name" value="TetR_C_35"/>
    <property type="match status" value="1"/>
</dbReference>
<evidence type="ECO:0000313" key="5">
    <source>
        <dbReference type="Proteomes" id="UP000734823"/>
    </source>
</evidence>
<comment type="caution">
    <text evidence="4">The sequence shown here is derived from an EMBL/GenBank/DDBJ whole genome shotgun (WGS) entry which is preliminary data.</text>
</comment>
<dbReference type="EMBL" id="JABVED010000014">
    <property type="protein sequence ID" value="MBC6450126.1"/>
    <property type="molecule type" value="Genomic_DNA"/>
</dbReference>